<name>N8Q8M6_9GAMM</name>
<protein>
    <submittedName>
        <fullName evidence="1">Uncharacterized protein</fullName>
    </submittedName>
</protein>
<dbReference type="RefSeq" id="WP_004648926.1">
    <property type="nucleotide sequence ID" value="NZ_KB849164.1"/>
</dbReference>
<evidence type="ECO:0000313" key="1">
    <source>
        <dbReference type="EMBL" id="ENU19543.1"/>
    </source>
</evidence>
<sequence>MIFDLLDHEQEFLTLLDQLIAETPEFENKLTLVDKKLTFINNLIELEKYRLEHRFKTEQHEDEHALKRYVSRRNKD</sequence>
<dbReference type="EMBL" id="APOH01000015">
    <property type="protein sequence ID" value="ENU19543.1"/>
    <property type="molecule type" value="Genomic_DNA"/>
</dbReference>
<proteinExistence type="predicted"/>
<accession>N8Q8M6</accession>
<dbReference type="PATRIC" id="fig|1217715.3.peg.2343"/>
<evidence type="ECO:0000313" key="2">
    <source>
        <dbReference type="Proteomes" id="UP000013086"/>
    </source>
</evidence>
<dbReference type="Proteomes" id="UP000013086">
    <property type="component" value="Unassembled WGS sequence"/>
</dbReference>
<dbReference type="AlphaFoldDB" id="N8Q8M6"/>
<gene>
    <name evidence="1" type="ORF">F994_02403</name>
</gene>
<dbReference type="HOGENOM" id="CLU_2646201_0_0_6"/>
<comment type="caution">
    <text evidence="1">The sequence shown here is derived from an EMBL/GenBank/DDBJ whole genome shotgun (WGS) entry which is preliminary data.</text>
</comment>
<reference evidence="1 2" key="1">
    <citation type="submission" date="2013-02" db="EMBL/GenBank/DDBJ databases">
        <title>The Genome Sequence of Acinetobacter sp. ANC 3994.</title>
        <authorList>
            <consortium name="The Broad Institute Genome Sequencing Platform"/>
            <consortium name="The Broad Institute Genome Sequencing Center for Infectious Disease"/>
            <person name="Cerqueira G."/>
            <person name="Feldgarden M."/>
            <person name="Courvalin P."/>
            <person name="Perichon B."/>
            <person name="Grillot-Courvalin C."/>
            <person name="Clermont D."/>
            <person name="Rocha E."/>
            <person name="Yoon E.-J."/>
            <person name="Nemec A."/>
            <person name="Walker B."/>
            <person name="Young S.K."/>
            <person name="Zeng Q."/>
            <person name="Gargeya S."/>
            <person name="Fitzgerald M."/>
            <person name="Haas B."/>
            <person name="Abouelleil A."/>
            <person name="Alvarado L."/>
            <person name="Arachchi H.M."/>
            <person name="Berlin A.M."/>
            <person name="Chapman S.B."/>
            <person name="Dewar J."/>
            <person name="Goldberg J."/>
            <person name="Griggs A."/>
            <person name="Gujja S."/>
            <person name="Hansen M."/>
            <person name="Howarth C."/>
            <person name="Imamovic A."/>
            <person name="Larimer J."/>
            <person name="McCowan C."/>
            <person name="Murphy C."/>
            <person name="Neiman D."/>
            <person name="Pearson M."/>
            <person name="Priest M."/>
            <person name="Roberts A."/>
            <person name="Saif S."/>
            <person name="Shea T."/>
            <person name="Sisk P."/>
            <person name="Sykes S."/>
            <person name="Wortman J."/>
            <person name="Nusbaum C."/>
            <person name="Birren B."/>
        </authorList>
    </citation>
    <scope>NUCLEOTIDE SEQUENCE [LARGE SCALE GENOMIC DNA]</scope>
    <source>
        <strain evidence="1 2">ANC 3994</strain>
    </source>
</reference>
<organism evidence="1 2">
    <name type="scientific">Acinetobacter bohemicus ANC 3994</name>
    <dbReference type="NCBI Taxonomy" id="1217715"/>
    <lineage>
        <taxon>Bacteria</taxon>
        <taxon>Pseudomonadati</taxon>
        <taxon>Pseudomonadota</taxon>
        <taxon>Gammaproteobacteria</taxon>
        <taxon>Moraxellales</taxon>
        <taxon>Moraxellaceae</taxon>
        <taxon>Acinetobacter</taxon>
    </lineage>
</organism>